<dbReference type="AlphaFoldDB" id="A0A1B9AXT1"/>
<dbReference type="SUPFAM" id="SSF52540">
    <property type="entry name" value="P-loop containing nucleoside triphosphate hydrolases"/>
    <property type="match status" value="1"/>
</dbReference>
<dbReference type="Gene3D" id="3.40.50.300">
    <property type="entry name" value="P-loop containing nucleotide triphosphate hydrolases"/>
    <property type="match status" value="1"/>
</dbReference>
<proteinExistence type="predicted"/>
<dbReference type="InterPro" id="IPR027417">
    <property type="entry name" value="P-loop_NTPase"/>
</dbReference>
<sequence>MTIHNSRQSIEAIFLQNGYITDQAAAAALHLVQALQKPLLIEGPAGVGKTEMAKVLAQSLNTRLIRLQCYEGLDAANALYEWNYAKQLLHIRMMENSGAAVREKEAAIFSEDFLLARPLLQALTEEEASPVLLIDEVDRADEEFEAFLLEALAEFQITIPELGTIKAKHRPFVILTSNRTRELSDALRRRCLYQWIDYPDYEKESAILQARLPHINKQLADQIAGMMERIRKMSLQKVPGVAESLDWAEALMLLHREELDKKTVYETLGCFIKDRDDWDTVNQAIEQGVLSH</sequence>
<gene>
    <name evidence="2" type="ORF">A8F95_04545</name>
</gene>
<dbReference type="InterPro" id="IPR003959">
    <property type="entry name" value="ATPase_AAA_core"/>
</dbReference>
<dbReference type="InterPro" id="IPR050764">
    <property type="entry name" value="CbbQ/NirQ/NorQ/GpvN"/>
</dbReference>
<reference evidence="3" key="1">
    <citation type="submission" date="2016-05" db="EMBL/GenBank/DDBJ databases">
        <authorList>
            <person name="Liu B."/>
            <person name="Wang J."/>
            <person name="Zhu Y."/>
            <person name="Liu G."/>
            <person name="Chen Q."/>
            <person name="Chen Z."/>
            <person name="Lan J."/>
            <person name="Che J."/>
            <person name="Ge C."/>
            <person name="Shi H."/>
            <person name="Pan Z."/>
            <person name="Liu X."/>
        </authorList>
    </citation>
    <scope>NUCLEOTIDE SEQUENCE [LARGE SCALE GENOMIC DNA]</scope>
    <source>
        <strain evidence="3">FJAT-27215</strain>
    </source>
</reference>
<evidence type="ECO:0000313" key="3">
    <source>
        <dbReference type="Proteomes" id="UP000092578"/>
    </source>
</evidence>
<evidence type="ECO:0000259" key="1">
    <source>
        <dbReference type="SMART" id="SM00382"/>
    </source>
</evidence>
<dbReference type="RefSeq" id="WP_065410051.1">
    <property type="nucleotide sequence ID" value="NZ_MAYT01000012.1"/>
</dbReference>
<protein>
    <submittedName>
        <fullName evidence="2">ATPase</fullName>
    </submittedName>
</protein>
<dbReference type="GO" id="GO:0005524">
    <property type="term" value="F:ATP binding"/>
    <property type="evidence" value="ECO:0007669"/>
    <property type="project" value="InterPro"/>
</dbReference>
<accession>A0A1B9AXT1</accession>
<dbReference type="EMBL" id="MAYT01000012">
    <property type="protein sequence ID" value="OCA88722.1"/>
    <property type="molecule type" value="Genomic_DNA"/>
</dbReference>
<dbReference type="CDD" id="cd00009">
    <property type="entry name" value="AAA"/>
    <property type="match status" value="1"/>
</dbReference>
<dbReference type="GO" id="GO:0016887">
    <property type="term" value="F:ATP hydrolysis activity"/>
    <property type="evidence" value="ECO:0007669"/>
    <property type="project" value="InterPro"/>
</dbReference>
<evidence type="ECO:0000313" key="2">
    <source>
        <dbReference type="EMBL" id="OCA88722.1"/>
    </source>
</evidence>
<name>A0A1B9AXT1_9BACI</name>
<dbReference type="SMART" id="SM00382">
    <property type="entry name" value="AAA"/>
    <property type="match status" value="1"/>
</dbReference>
<organism evidence="2 3">
    <name type="scientific">Pseudobacillus wudalianchiensis</name>
    <dbReference type="NCBI Taxonomy" id="1743143"/>
    <lineage>
        <taxon>Bacteria</taxon>
        <taxon>Bacillati</taxon>
        <taxon>Bacillota</taxon>
        <taxon>Bacilli</taxon>
        <taxon>Bacillales</taxon>
        <taxon>Bacillaceae</taxon>
        <taxon>Pseudobacillus</taxon>
    </lineage>
</organism>
<dbReference type="Proteomes" id="UP000092578">
    <property type="component" value="Unassembled WGS sequence"/>
</dbReference>
<dbReference type="PANTHER" id="PTHR42759">
    <property type="entry name" value="MOXR FAMILY PROTEIN"/>
    <property type="match status" value="1"/>
</dbReference>
<dbReference type="PANTHER" id="PTHR42759:SF1">
    <property type="entry name" value="MAGNESIUM-CHELATASE SUBUNIT CHLD"/>
    <property type="match status" value="1"/>
</dbReference>
<keyword evidence="3" id="KW-1185">Reference proteome</keyword>
<dbReference type="Pfam" id="PF00004">
    <property type="entry name" value="AAA"/>
    <property type="match status" value="1"/>
</dbReference>
<comment type="caution">
    <text evidence="2">The sequence shown here is derived from an EMBL/GenBank/DDBJ whole genome shotgun (WGS) entry which is preliminary data.</text>
</comment>
<dbReference type="InterPro" id="IPR003593">
    <property type="entry name" value="AAA+_ATPase"/>
</dbReference>
<feature type="domain" description="AAA+ ATPase" evidence="1">
    <location>
        <begin position="35"/>
        <end position="197"/>
    </location>
</feature>